<accession>A0A9N9LRD4</accession>
<evidence type="ECO:0000313" key="1">
    <source>
        <dbReference type="EMBL" id="CAG8976161.1"/>
    </source>
</evidence>
<dbReference type="EMBL" id="CAJVRM010000163">
    <property type="protein sequence ID" value="CAG8976161.1"/>
    <property type="molecule type" value="Genomic_DNA"/>
</dbReference>
<gene>
    <name evidence="1" type="ORF">HYALB_00010031</name>
</gene>
<comment type="caution">
    <text evidence="1">The sequence shown here is derived from an EMBL/GenBank/DDBJ whole genome shotgun (WGS) entry which is preliminary data.</text>
</comment>
<proteinExistence type="predicted"/>
<sequence length="210" mass="24455">MDSALQAFRDRRNAEKADGIPVAKKDTLKAPSRKNNNRMQAVWDNYKAKNPDADLQEGETLIEFVWDYARHSKGKISDRSSIHTLDQYILRFAGMMKVDHGIKIPEKNIEDARQFLKGDLKEELSLSDSQYDKGFADWEDIKIIIKHGLAYDEHQYHDERHRLQLVFLFLLISDDGERIGAIARSDCYREEERALTYNVGITKNYAQLEY</sequence>
<dbReference type="PANTHER" id="PTHR37535:SF4">
    <property type="entry name" value="FLUG DOMAIN-CONTAINING PROTEIN"/>
    <property type="match status" value="1"/>
</dbReference>
<keyword evidence="2" id="KW-1185">Reference proteome</keyword>
<dbReference type="PANTHER" id="PTHR37535">
    <property type="entry name" value="FLUG DOMAIN PROTEIN"/>
    <property type="match status" value="1"/>
</dbReference>
<dbReference type="Proteomes" id="UP000701801">
    <property type="component" value="Unassembled WGS sequence"/>
</dbReference>
<organism evidence="1 2">
    <name type="scientific">Hymenoscyphus albidus</name>
    <dbReference type="NCBI Taxonomy" id="595503"/>
    <lineage>
        <taxon>Eukaryota</taxon>
        <taxon>Fungi</taxon>
        <taxon>Dikarya</taxon>
        <taxon>Ascomycota</taxon>
        <taxon>Pezizomycotina</taxon>
        <taxon>Leotiomycetes</taxon>
        <taxon>Helotiales</taxon>
        <taxon>Helotiaceae</taxon>
        <taxon>Hymenoscyphus</taxon>
    </lineage>
</organism>
<reference evidence="1" key="1">
    <citation type="submission" date="2021-07" db="EMBL/GenBank/DDBJ databases">
        <authorList>
            <person name="Durling M."/>
        </authorList>
    </citation>
    <scope>NUCLEOTIDE SEQUENCE</scope>
</reference>
<dbReference type="AlphaFoldDB" id="A0A9N9LRD4"/>
<dbReference type="OrthoDB" id="4485682at2759"/>
<evidence type="ECO:0000313" key="2">
    <source>
        <dbReference type="Proteomes" id="UP000701801"/>
    </source>
</evidence>
<protein>
    <submittedName>
        <fullName evidence="1">Uncharacterized protein</fullName>
    </submittedName>
</protein>
<name>A0A9N9LRD4_9HELO</name>